<comment type="similarity">
    <text evidence="9">Belongs to the class I-like SAM-binding methyltransferase superfamily. RNA M5U methyltransferase family.</text>
</comment>
<feature type="binding site" evidence="9">
    <location>
        <position position="369"/>
    </location>
    <ligand>
        <name>S-adenosyl-L-methionine</name>
        <dbReference type="ChEBI" id="CHEBI:59789"/>
    </ligand>
</feature>
<feature type="active site" evidence="10">
    <location>
        <position position="395"/>
    </location>
</feature>
<keyword evidence="6" id="KW-0411">Iron-sulfur</keyword>
<dbReference type="InterPro" id="IPR012340">
    <property type="entry name" value="NA-bd_OB-fold"/>
</dbReference>
<evidence type="ECO:0000313" key="13">
    <source>
        <dbReference type="Proteomes" id="UP000254326"/>
    </source>
</evidence>
<dbReference type="AlphaFoldDB" id="A0A370UA92"/>
<dbReference type="PANTHER" id="PTHR11061:SF49">
    <property type="entry name" value="23S RRNA (URACIL(1939)-C(5))-METHYLTRANSFERASE RLMD"/>
    <property type="match status" value="1"/>
</dbReference>
<dbReference type="OrthoDB" id="9804590at2"/>
<dbReference type="SUPFAM" id="SSF50249">
    <property type="entry name" value="Nucleic acid-binding proteins"/>
    <property type="match status" value="1"/>
</dbReference>
<organism evidence="12 13">
    <name type="scientific">Marinomonas piezotolerans</name>
    <dbReference type="NCBI Taxonomy" id="2213058"/>
    <lineage>
        <taxon>Bacteria</taxon>
        <taxon>Pseudomonadati</taxon>
        <taxon>Pseudomonadota</taxon>
        <taxon>Gammaproteobacteria</taxon>
        <taxon>Oceanospirillales</taxon>
        <taxon>Oceanospirillaceae</taxon>
        <taxon>Marinomonas</taxon>
    </lineage>
</organism>
<evidence type="ECO:0000256" key="3">
    <source>
        <dbReference type="ARBA" id="ARBA00022603"/>
    </source>
</evidence>
<keyword evidence="1" id="KW-0004">4Fe-4S</keyword>
<feature type="binding site" evidence="9">
    <location>
        <position position="301"/>
    </location>
    <ligand>
        <name>S-adenosyl-L-methionine</name>
        <dbReference type="ChEBI" id="CHEBI:59789"/>
    </ligand>
</feature>
<dbReference type="Proteomes" id="UP000254326">
    <property type="component" value="Unassembled WGS sequence"/>
</dbReference>
<dbReference type="NCBIfam" id="NF009639">
    <property type="entry name" value="PRK13168.1"/>
    <property type="match status" value="1"/>
</dbReference>
<keyword evidence="3 9" id="KW-0489">Methyltransferase</keyword>
<dbReference type="FunFam" id="3.40.50.150:FF:000009">
    <property type="entry name" value="23S rRNA (Uracil(1939)-C(5))-methyltransferase RlmD"/>
    <property type="match status" value="1"/>
</dbReference>
<dbReference type="InterPro" id="IPR030390">
    <property type="entry name" value="MeTrfase_TrmA_AS"/>
</dbReference>
<comment type="caution">
    <text evidence="12">The sequence shown here is derived from an EMBL/GenBank/DDBJ whole genome shotgun (WGS) entry which is preliminary data.</text>
</comment>
<dbReference type="RefSeq" id="WP_115467979.1">
    <property type="nucleotide sequence ID" value="NZ_QKRA01000003.1"/>
</dbReference>
<dbReference type="InterPro" id="IPR029063">
    <property type="entry name" value="SAM-dependent_MTases_sf"/>
</dbReference>
<comment type="catalytic activity">
    <reaction evidence="7">
        <text>uridine(1939) in 23S rRNA + S-adenosyl-L-methionine = 5-methyluridine(1939) in 23S rRNA + S-adenosyl-L-homocysteine + H(+)</text>
        <dbReference type="Rhea" id="RHEA:42908"/>
        <dbReference type="Rhea" id="RHEA-COMP:10278"/>
        <dbReference type="Rhea" id="RHEA-COMP:10279"/>
        <dbReference type="ChEBI" id="CHEBI:15378"/>
        <dbReference type="ChEBI" id="CHEBI:57856"/>
        <dbReference type="ChEBI" id="CHEBI:59789"/>
        <dbReference type="ChEBI" id="CHEBI:65315"/>
        <dbReference type="ChEBI" id="CHEBI:74447"/>
        <dbReference type="EC" id="2.1.1.190"/>
    </reaction>
</comment>
<dbReference type="PROSITE" id="PS01230">
    <property type="entry name" value="TRMA_1"/>
    <property type="match status" value="1"/>
</dbReference>
<keyword evidence="2" id="KW-0698">rRNA processing</keyword>
<keyword evidence="1" id="KW-0479">Metal-binding</keyword>
<dbReference type="InterPro" id="IPR010280">
    <property type="entry name" value="U5_MeTrfase_fam"/>
</dbReference>
<keyword evidence="13" id="KW-1185">Reference proteome</keyword>
<keyword evidence="5 9" id="KW-0949">S-adenosyl-L-methionine</keyword>
<dbReference type="SUPFAM" id="SSF53335">
    <property type="entry name" value="S-adenosyl-L-methionine-dependent methyltransferases"/>
    <property type="match status" value="1"/>
</dbReference>
<dbReference type="PROSITE" id="PS51687">
    <property type="entry name" value="SAM_MT_RNA_M5U"/>
    <property type="match status" value="1"/>
</dbReference>
<dbReference type="Gene3D" id="3.40.50.150">
    <property type="entry name" value="Vaccinia Virus protein VP39"/>
    <property type="match status" value="1"/>
</dbReference>
<gene>
    <name evidence="12" type="ORF">DN730_10055</name>
</gene>
<evidence type="ECO:0000256" key="8">
    <source>
        <dbReference type="ARBA" id="ARBA00059995"/>
    </source>
</evidence>
<evidence type="ECO:0000313" key="12">
    <source>
        <dbReference type="EMBL" id="RDL44716.1"/>
    </source>
</evidence>
<evidence type="ECO:0000259" key="11">
    <source>
        <dbReference type="PROSITE" id="PS50926"/>
    </source>
</evidence>
<reference evidence="12 13" key="1">
    <citation type="submission" date="2018-06" db="EMBL/GenBank/DDBJ databases">
        <title>Marinomonas sp. YLB-05 draft genome sequence.</title>
        <authorList>
            <person name="Yu L."/>
            <person name="Tang X."/>
        </authorList>
    </citation>
    <scope>NUCLEOTIDE SEQUENCE [LARGE SCALE GENOMIC DNA]</scope>
    <source>
        <strain evidence="12 13">YLB-05</strain>
    </source>
</reference>
<comment type="function">
    <text evidence="8">Catalyzes the formation of 5-methyl-uridine at position 1939 (m5U1939) in 23S rRNA.</text>
</comment>
<dbReference type="InterPro" id="IPR002792">
    <property type="entry name" value="TRAM_dom"/>
</dbReference>
<keyword evidence="1" id="KW-0408">Iron</keyword>
<dbReference type="InterPro" id="IPR030391">
    <property type="entry name" value="MeTrfase_TrmA_CS"/>
</dbReference>
<dbReference type="CDD" id="cd02440">
    <property type="entry name" value="AdoMet_MTases"/>
    <property type="match status" value="1"/>
</dbReference>
<evidence type="ECO:0000256" key="1">
    <source>
        <dbReference type="ARBA" id="ARBA00022485"/>
    </source>
</evidence>
<dbReference type="NCBIfam" id="TIGR00479">
    <property type="entry name" value="rumA"/>
    <property type="match status" value="1"/>
</dbReference>
<dbReference type="GO" id="GO:0070475">
    <property type="term" value="P:rRNA base methylation"/>
    <property type="evidence" value="ECO:0007669"/>
    <property type="project" value="TreeGrafter"/>
</dbReference>
<dbReference type="Pfam" id="PF05958">
    <property type="entry name" value="tRNA_U5-meth_tr"/>
    <property type="match status" value="1"/>
</dbReference>
<feature type="active site" description="Nucleophile" evidence="9">
    <location>
        <position position="395"/>
    </location>
</feature>
<dbReference type="Gene3D" id="2.40.50.1070">
    <property type="match status" value="1"/>
</dbReference>
<name>A0A370UA92_9GAMM</name>
<feature type="domain" description="TRAM" evidence="11">
    <location>
        <begin position="16"/>
        <end position="74"/>
    </location>
</feature>
<feature type="binding site" evidence="9">
    <location>
        <position position="322"/>
    </location>
    <ligand>
        <name>S-adenosyl-L-methionine</name>
        <dbReference type="ChEBI" id="CHEBI:59789"/>
    </ligand>
</feature>
<dbReference type="PANTHER" id="PTHR11061">
    <property type="entry name" value="RNA M5U METHYLTRANSFERASE"/>
    <property type="match status" value="1"/>
</dbReference>
<evidence type="ECO:0000256" key="7">
    <source>
        <dbReference type="ARBA" id="ARBA00052756"/>
    </source>
</evidence>
<evidence type="ECO:0000256" key="5">
    <source>
        <dbReference type="ARBA" id="ARBA00022691"/>
    </source>
</evidence>
<evidence type="ECO:0000256" key="2">
    <source>
        <dbReference type="ARBA" id="ARBA00022552"/>
    </source>
</evidence>
<dbReference type="PROSITE" id="PS50926">
    <property type="entry name" value="TRAM"/>
    <property type="match status" value="1"/>
</dbReference>
<dbReference type="GO" id="GO:0051539">
    <property type="term" value="F:4 iron, 4 sulfur cluster binding"/>
    <property type="evidence" value="ECO:0007669"/>
    <property type="project" value="UniProtKB-KW"/>
</dbReference>
<dbReference type="Pfam" id="PF01938">
    <property type="entry name" value="TRAM"/>
    <property type="match status" value="1"/>
</dbReference>
<dbReference type="Gene3D" id="2.40.50.140">
    <property type="entry name" value="Nucleic acid-binding proteins"/>
    <property type="match status" value="1"/>
</dbReference>
<evidence type="ECO:0000256" key="4">
    <source>
        <dbReference type="ARBA" id="ARBA00022679"/>
    </source>
</evidence>
<dbReference type="EMBL" id="QKRA01000003">
    <property type="protein sequence ID" value="RDL44716.1"/>
    <property type="molecule type" value="Genomic_DNA"/>
</dbReference>
<evidence type="ECO:0000256" key="10">
    <source>
        <dbReference type="PROSITE-ProRule" id="PRU10015"/>
    </source>
</evidence>
<dbReference type="PROSITE" id="PS01231">
    <property type="entry name" value="TRMA_2"/>
    <property type="match status" value="1"/>
</dbReference>
<sequence>MKSRSPRRPHGRKKATSPINPIRILNIEDMTNEGNGLARESGKVTFVEGALKGESVEARITKENSKLNQAVTTKILTASSQRQIPECEHFSQCGGCQLQHLNIDGQRDLKVEWLKNQLRHIEIPSYISMLSTQEFSYRRRARLAVLAKKGDVFIGFREKSSKGIVDVKMCPVLVPALQEVYQALRLELLKTPLTAKIGHIELLEDAQGASVVLRLARSANQAEKTLLDHWAQSQGVALYWQQPDEERVVCDASHFYSVDNSQINFHPQDFIQVNETINLSMVSQAVDWLELTADDVVLDLFCGAGNFSLPLAKRAGRVLAIEAVESMVDKGRLNAEQANLSNVEFIAADLTQSPPNKIKKANVSKVLLDPPRAGALEFLPTLVTLNPDYILYVSCNAATLARDVAYLVEKGFRVTKVCMMDMFPQTTHIETMMLLQKV</sequence>
<proteinExistence type="inferred from homology"/>
<feature type="binding site" evidence="9">
    <location>
        <position position="272"/>
    </location>
    <ligand>
        <name>S-adenosyl-L-methionine</name>
        <dbReference type="ChEBI" id="CHEBI:59789"/>
    </ligand>
</feature>
<accession>A0A370UA92</accession>
<protein>
    <submittedName>
        <fullName evidence="12">23S rRNA (Uracil(1939)-C(5))-methyltransferase RlmD</fullName>
    </submittedName>
</protein>
<dbReference type="GO" id="GO:0070041">
    <property type="term" value="F:rRNA (uridine-C5-)-methyltransferase activity"/>
    <property type="evidence" value="ECO:0007669"/>
    <property type="project" value="TreeGrafter"/>
</dbReference>
<keyword evidence="4 9" id="KW-0808">Transferase</keyword>
<evidence type="ECO:0000256" key="6">
    <source>
        <dbReference type="ARBA" id="ARBA00023014"/>
    </source>
</evidence>
<evidence type="ECO:0000256" key="9">
    <source>
        <dbReference type="PROSITE-ProRule" id="PRU01024"/>
    </source>
</evidence>